<name>A0ABR1PT59_9PEZI</name>
<organism evidence="1 2">
    <name type="scientific">Apiospora aurea</name>
    <dbReference type="NCBI Taxonomy" id="335848"/>
    <lineage>
        <taxon>Eukaryota</taxon>
        <taxon>Fungi</taxon>
        <taxon>Dikarya</taxon>
        <taxon>Ascomycota</taxon>
        <taxon>Pezizomycotina</taxon>
        <taxon>Sordariomycetes</taxon>
        <taxon>Xylariomycetidae</taxon>
        <taxon>Amphisphaeriales</taxon>
        <taxon>Apiosporaceae</taxon>
        <taxon>Apiospora</taxon>
    </lineage>
</organism>
<reference evidence="1 2" key="1">
    <citation type="submission" date="2023-01" db="EMBL/GenBank/DDBJ databases">
        <title>Analysis of 21 Apiospora genomes using comparative genomics revels a genus with tremendous synthesis potential of carbohydrate active enzymes and secondary metabolites.</title>
        <authorList>
            <person name="Sorensen T."/>
        </authorList>
    </citation>
    <scope>NUCLEOTIDE SEQUENCE [LARGE SCALE GENOMIC DNA]</scope>
    <source>
        <strain evidence="1 2">CBS 24483</strain>
    </source>
</reference>
<dbReference type="RefSeq" id="XP_066692951.1">
    <property type="nucleotide sequence ID" value="XM_066850713.1"/>
</dbReference>
<keyword evidence="2" id="KW-1185">Reference proteome</keyword>
<comment type="caution">
    <text evidence="1">The sequence shown here is derived from an EMBL/GenBank/DDBJ whole genome shotgun (WGS) entry which is preliminary data.</text>
</comment>
<accession>A0ABR1PT59</accession>
<proteinExistence type="predicted"/>
<protein>
    <submittedName>
        <fullName evidence="1">Uncharacterized protein</fullName>
    </submittedName>
</protein>
<dbReference type="EMBL" id="JAQQWE010000010">
    <property type="protein sequence ID" value="KAK7937623.1"/>
    <property type="molecule type" value="Genomic_DNA"/>
</dbReference>
<evidence type="ECO:0000313" key="2">
    <source>
        <dbReference type="Proteomes" id="UP001391051"/>
    </source>
</evidence>
<gene>
    <name evidence="1" type="ORF">PG986_014491</name>
</gene>
<dbReference type="Proteomes" id="UP001391051">
    <property type="component" value="Unassembled WGS sequence"/>
</dbReference>
<dbReference type="GeneID" id="92083775"/>
<evidence type="ECO:0000313" key="1">
    <source>
        <dbReference type="EMBL" id="KAK7937623.1"/>
    </source>
</evidence>
<sequence length="254" mass="28150">MGEIALRLEPDAIRGIRSAGVAALYISVFGGRKEHKTTSNLNFVAPPVQMGSGLFDAVHTLYAKTTLDQTQFNLDDTANFQLTHDLSITNHGTEAVMYNFTPEPAAGFESLDPYIAVCDTWGIKTFDNLVPIQMAPDVKRPEAVEVAAGETRKVTVTFTNPEKKAGTLRSLSGVNWMNIDEDATYNFDPKAESFNWLKVSGIPDWAVHELRWDSFESDWDKSHWTYQPRAPLHCRAWFGGPRSALDGRPGGTGQ</sequence>